<dbReference type="AlphaFoldDB" id="G5Q9T2"/>
<dbReference type="InterPro" id="IPR024402">
    <property type="entry name" value="DUF2726"/>
</dbReference>
<comment type="caution">
    <text evidence="2">The sequence shown here is derived from an EMBL/GenBank/DDBJ whole genome shotgun (WGS) entry which is preliminary data.</text>
</comment>
<evidence type="ECO:0000313" key="3">
    <source>
        <dbReference type="Proteomes" id="UP000003221"/>
    </source>
</evidence>
<reference evidence="2 3" key="1">
    <citation type="journal article" date="2011" name="BMC Genomics">
        <title>Genome sequencing reveals diversification of virulence factor content and possible host adaptation in distinct subpopulations of Salmonella enterica.</title>
        <authorList>
            <person name="den Bakker H.C."/>
            <person name="Moreno Switt A.I."/>
            <person name="Govoni G."/>
            <person name="Cummings C.A."/>
            <person name="Ranieri M.L."/>
            <person name="Degoricija L."/>
            <person name="Hoelzer K."/>
            <person name="Rodriguez-Rivera L.D."/>
            <person name="Brown S."/>
            <person name="Bolchacova E."/>
            <person name="Furtado M.R."/>
            <person name="Wiedmann M."/>
        </authorList>
    </citation>
    <scope>NUCLEOTIDE SEQUENCE [LARGE SCALE GENOMIC DNA]</scope>
    <source>
        <strain evidence="2 3">S5-403</strain>
    </source>
</reference>
<dbReference type="Pfam" id="PF10881">
    <property type="entry name" value="DUF2726"/>
    <property type="match status" value="1"/>
</dbReference>
<dbReference type="Proteomes" id="UP000003221">
    <property type="component" value="Unassembled WGS sequence"/>
</dbReference>
<evidence type="ECO:0000313" key="2">
    <source>
        <dbReference type="EMBL" id="EHC73706.1"/>
    </source>
</evidence>
<dbReference type="PATRIC" id="fig|913242.3.peg.4509"/>
<gene>
    <name evidence="2" type="ORF">LTSEMON_5194</name>
</gene>
<name>G5Q9T2_SALMO</name>
<sequence>MLAIELDDKSHQREDRIARDKLVDGIFKAVGLPVIHHPVKNTYSQSNLIMIISEAIYNRH</sequence>
<dbReference type="EMBL" id="AFCS01001153">
    <property type="protein sequence ID" value="EHC73706.1"/>
    <property type="molecule type" value="Genomic_DNA"/>
</dbReference>
<organism evidence="2 3">
    <name type="scientific">Salmonella enterica subsp. enterica serovar Montevideo str. S5-403</name>
    <dbReference type="NCBI Taxonomy" id="913242"/>
    <lineage>
        <taxon>Bacteria</taxon>
        <taxon>Pseudomonadati</taxon>
        <taxon>Pseudomonadota</taxon>
        <taxon>Gammaproteobacteria</taxon>
        <taxon>Enterobacterales</taxon>
        <taxon>Enterobacteriaceae</taxon>
        <taxon>Salmonella</taxon>
    </lineage>
</organism>
<protein>
    <recommendedName>
        <fullName evidence="1">DUF2726 domain-containing protein</fullName>
    </recommendedName>
</protein>
<feature type="domain" description="DUF2726" evidence="1">
    <location>
        <begin position="2"/>
        <end position="54"/>
    </location>
</feature>
<proteinExistence type="predicted"/>
<evidence type="ECO:0000259" key="1">
    <source>
        <dbReference type="Pfam" id="PF10881"/>
    </source>
</evidence>
<accession>G5Q9T2</accession>